<proteinExistence type="inferred from homology"/>
<accession>A0A7X0MS15</accession>
<keyword evidence="9" id="KW-0975">Bacterial flagellum</keyword>
<comment type="subcellular location">
    <subcellularLocation>
        <location evidence="1">Bacterial flagellum basal body</location>
    </subcellularLocation>
    <subcellularLocation>
        <location evidence="2">Cell membrane</location>
        <topology evidence="2">Peripheral membrane protein</topology>
    </subcellularLocation>
</comment>
<evidence type="ECO:0000256" key="6">
    <source>
        <dbReference type="ARBA" id="ARBA00022500"/>
    </source>
</evidence>
<dbReference type="EMBL" id="JACHBU010000002">
    <property type="protein sequence ID" value="MBB6507740.1"/>
    <property type="molecule type" value="Genomic_DNA"/>
</dbReference>
<dbReference type="Gene3D" id="3.40.1550.10">
    <property type="entry name" value="CheC-like"/>
    <property type="match status" value="1"/>
</dbReference>
<dbReference type="GO" id="GO:0050918">
    <property type="term" value="P:positive chemotaxis"/>
    <property type="evidence" value="ECO:0007669"/>
    <property type="project" value="TreeGrafter"/>
</dbReference>
<comment type="caution">
    <text evidence="12">The sequence shown here is derived from an EMBL/GenBank/DDBJ whole genome shotgun (WGS) entry which is preliminary data.</text>
</comment>
<dbReference type="InterPro" id="IPR036429">
    <property type="entry name" value="SpoA-like_sf"/>
</dbReference>
<evidence type="ECO:0000313" key="13">
    <source>
        <dbReference type="Proteomes" id="UP000585437"/>
    </source>
</evidence>
<keyword evidence="6" id="KW-0145">Chemotaxis</keyword>
<dbReference type="PANTHER" id="PTHR30034">
    <property type="entry name" value="FLAGELLAR MOTOR SWITCH PROTEIN FLIM"/>
    <property type="match status" value="1"/>
</dbReference>
<keyword evidence="12" id="KW-0966">Cell projection</keyword>
<keyword evidence="5" id="KW-1003">Cell membrane</keyword>
<dbReference type="AlphaFoldDB" id="A0A7X0MS15"/>
<dbReference type="Proteomes" id="UP000585437">
    <property type="component" value="Unassembled WGS sequence"/>
</dbReference>
<reference evidence="12 13" key="1">
    <citation type="submission" date="2020-08" db="EMBL/GenBank/DDBJ databases">
        <title>The Agave Microbiome: Exploring the role of microbial communities in plant adaptations to desert environments.</title>
        <authorList>
            <person name="Partida-Martinez L.P."/>
        </authorList>
    </citation>
    <scope>NUCLEOTIDE SEQUENCE [LARGE SCALE GENOMIC DNA]</scope>
    <source>
        <strain evidence="12 13">AS3.12</strain>
    </source>
</reference>
<keyword evidence="8" id="KW-0472">Membrane</keyword>
<dbReference type="GO" id="GO:0009425">
    <property type="term" value="C:bacterial-type flagellum basal body"/>
    <property type="evidence" value="ECO:0007669"/>
    <property type="project" value="UniProtKB-SubCell"/>
</dbReference>
<evidence type="ECO:0000256" key="3">
    <source>
        <dbReference type="ARBA" id="ARBA00011049"/>
    </source>
</evidence>
<evidence type="ECO:0000313" key="12">
    <source>
        <dbReference type="EMBL" id="MBB6507740.1"/>
    </source>
</evidence>
<evidence type="ECO:0000256" key="10">
    <source>
        <dbReference type="ARBA" id="ARBA00025044"/>
    </source>
</evidence>
<dbReference type="InterPro" id="IPR028976">
    <property type="entry name" value="CheC-like_sf"/>
</dbReference>
<dbReference type="Gene3D" id="2.30.330.10">
    <property type="entry name" value="SpoA-like"/>
    <property type="match status" value="1"/>
</dbReference>
<dbReference type="PANTHER" id="PTHR30034:SF6">
    <property type="entry name" value="YOP PROTEINS TRANSLOCATION PROTEIN Q"/>
    <property type="match status" value="1"/>
</dbReference>
<comment type="similarity">
    <text evidence="3">Belongs to the FliM family.</text>
</comment>
<dbReference type="GO" id="GO:0071978">
    <property type="term" value="P:bacterial-type flagellum-dependent swarming motility"/>
    <property type="evidence" value="ECO:0007669"/>
    <property type="project" value="TreeGrafter"/>
</dbReference>
<evidence type="ECO:0000256" key="8">
    <source>
        <dbReference type="ARBA" id="ARBA00023136"/>
    </source>
</evidence>
<dbReference type="InterPro" id="IPR001543">
    <property type="entry name" value="FliN-like_C"/>
</dbReference>
<evidence type="ECO:0000256" key="2">
    <source>
        <dbReference type="ARBA" id="ARBA00004202"/>
    </source>
</evidence>
<evidence type="ECO:0000256" key="1">
    <source>
        <dbReference type="ARBA" id="ARBA00004117"/>
    </source>
</evidence>
<organism evidence="12 13">
    <name type="scientific">Rhizobium soli</name>
    <dbReference type="NCBI Taxonomy" id="424798"/>
    <lineage>
        <taxon>Bacteria</taxon>
        <taxon>Pseudomonadati</taxon>
        <taxon>Pseudomonadota</taxon>
        <taxon>Alphaproteobacteria</taxon>
        <taxon>Hyphomicrobiales</taxon>
        <taxon>Rhizobiaceae</taxon>
        <taxon>Rhizobium/Agrobacterium group</taxon>
        <taxon>Rhizobium</taxon>
    </lineage>
</organism>
<sequence length="312" mass="33201">MNNPSSEVTKPIDPIVLARLTGSLGDVKTIAHCCSDVAALQCQLLGDVVQEEMQLDIGVEYAGHVSGLRSQVIAGLGSGYTLVSASQRNWCTHFVIATRNSLPIAMIAQLLGDTDQPSDDTRTLTSIEGDIASLLVSRIAGVLRLGLGPKGEFEPVLSPCYPITDYARQSLEIPDCFAAAVRLQVKLGSLTGEVVIVIPQSVLLKTTITRPSGQLANSLPGPAEAVADHVLRSQIDLCARIKLTPLKLGSIARLKPGDTIPFEDIGDIGVDMDANGKLIYRCEFGRSGDSYSVKIKSNVSPDGNILKKILDN</sequence>
<evidence type="ECO:0000256" key="4">
    <source>
        <dbReference type="ARBA" id="ARBA00021898"/>
    </source>
</evidence>
<evidence type="ECO:0000256" key="5">
    <source>
        <dbReference type="ARBA" id="ARBA00022475"/>
    </source>
</evidence>
<gene>
    <name evidence="12" type="ORF">F4695_001072</name>
</gene>
<comment type="function">
    <text evidence="10">FliM is one of three proteins (FliG, FliN, FliM) that forms the rotor-mounted switch complex (C ring), located at the base of the basal body. This complex interacts with the CheY and CheZ chemotaxis proteins, in addition to contacting components of the motor that determine the direction of flagellar rotation.</text>
</comment>
<evidence type="ECO:0000259" key="11">
    <source>
        <dbReference type="Pfam" id="PF01052"/>
    </source>
</evidence>
<dbReference type="GO" id="GO:0005886">
    <property type="term" value="C:plasma membrane"/>
    <property type="evidence" value="ECO:0007669"/>
    <property type="project" value="UniProtKB-SubCell"/>
</dbReference>
<keyword evidence="13" id="KW-1185">Reference proteome</keyword>
<evidence type="ECO:0000256" key="7">
    <source>
        <dbReference type="ARBA" id="ARBA00022779"/>
    </source>
</evidence>
<feature type="domain" description="Flagellar motor switch protein FliN-like C-terminal" evidence="11">
    <location>
        <begin position="229"/>
        <end position="298"/>
    </location>
</feature>
<protein>
    <recommendedName>
        <fullName evidence="4">Flagellar motor switch protein FliM</fullName>
    </recommendedName>
</protein>
<name>A0A7X0MS15_9HYPH</name>
<evidence type="ECO:0000256" key="9">
    <source>
        <dbReference type="ARBA" id="ARBA00023143"/>
    </source>
</evidence>
<dbReference type="RefSeq" id="WP_092661176.1">
    <property type="nucleotide sequence ID" value="NZ_JACHBU010000002.1"/>
</dbReference>
<dbReference type="SUPFAM" id="SSF101801">
    <property type="entry name" value="Surface presentation of antigens (SPOA)"/>
    <property type="match status" value="1"/>
</dbReference>
<keyword evidence="12" id="KW-0969">Cilium</keyword>
<keyword evidence="7" id="KW-0283">Flagellar rotation</keyword>
<dbReference type="Pfam" id="PF01052">
    <property type="entry name" value="FliMN_C"/>
    <property type="match status" value="1"/>
</dbReference>
<keyword evidence="12" id="KW-0282">Flagellum</keyword>